<organism evidence="2 3">
    <name type="scientific">Methylocella tundrae</name>
    <dbReference type="NCBI Taxonomy" id="227605"/>
    <lineage>
        <taxon>Bacteria</taxon>
        <taxon>Pseudomonadati</taxon>
        <taxon>Pseudomonadota</taxon>
        <taxon>Alphaproteobacteria</taxon>
        <taxon>Hyphomicrobiales</taxon>
        <taxon>Beijerinckiaceae</taxon>
        <taxon>Methylocella</taxon>
    </lineage>
</organism>
<reference evidence="2 3" key="1">
    <citation type="submission" date="2019-03" db="EMBL/GenBank/DDBJ databases">
        <authorList>
            <person name="Kox A.R. M."/>
        </authorList>
    </citation>
    <scope>NUCLEOTIDE SEQUENCE [LARGE SCALE GENOMIC DNA]</scope>
    <source>
        <strain evidence="2">MTUNDRAET4 annotated genome</strain>
        <plasmid evidence="3">2</plasmid>
    </source>
</reference>
<dbReference type="InterPro" id="IPR012347">
    <property type="entry name" value="Ferritin-like"/>
</dbReference>
<dbReference type="Pfam" id="PF13628">
    <property type="entry name" value="DUF4142"/>
    <property type="match status" value="1"/>
</dbReference>
<evidence type="ECO:0000313" key="3">
    <source>
        <dbReference type="Proteomes" id="UP000294360"/>
    </source>
</evidence>
<geneLocation type="plasmid" evidence="2 3">
    <name>2</name>
</geneLocation>
<accession>A0A4U8Z7V6</accession>
<dbReference type="Gene3D" id="1.20.1260.10">
    <property type="match status" value="1"/>
</dbReference>
<proteinExistence type="predicted"/>
<dbReference type="EMBL" id="LR536451">
    <property type="protein sequence ID" value="VFU16524.1"/>
    <property type="molecule type" value="Genomic_DNA"/>
</dbReference>
<dbReference type="KEGG" id="mtun:MTUNDRAET4_0176.1"/>
<evidence type="ECO:0000259" key="1">
    <source>
        <dbReference type="Pfam" id="PF13628"/>
    </source>
</evidence>
<protein>
    <recommendedName>
        <fullName evidence="1">DUF4142 domain-containing protein</fullName>
    </recommendedName>
</protein>
<feature type="domain" description="DUF4142" evidence="1">
    <location>
        <begin position="50"/>
        <end position="177"/>
    </location>
</feature>
<dbReference type="Proteomes" id="UP000294360">
    <property type="component" value="Plasmid 2"/>
</dbReference>
<name>A0A4U8Z7V6_METTU</name>
<dbReference type="InterPro" id="IPR025419">
    <property type="entry name" value="DUF4142"/>
</dbReference>
<dbReference type="AlphaFoldDB" id="A0A4U8Z7V6"/>
<sequence>MIAAAVAPLKAQTVAAPDAPPVAAGRDLPSSLEQSAAFVGDAFPSIHFLDQASRMAIAHSKNDKIRDFAEHVAQDETSVGNSLMHWVRTGGAGAADETSSSNRLAIRIKPPRMLASQANFLQHLSGLQGRDFDVMYVSIEKDALQNLASVYELYVRNGLDPGLQAIATRELPEVKHLISVLASL</sequence>
<keyword evidence="2" id="KW-0614">Plasmid</keyword>
<evidence type="ECO:0000313" key="2">
    <source>
        <dbReference type="EMBL" id="VFU16524.1"/>
    </source>
</evidence>
<gene>
    <name evidence="2" type="ORF">MTUNDRAET4_0176</name>
</gene>